<keyword evidence="1" id="KW-0175">Coiled coil</keyword>
<sequence>MAFSSSSSSSDNGVPSCSKACSKAYDQLHSQYDKLTVEFRKSQIDILSYQAGLESVEARLVVYKQNESILEESINMLKNEVQERDNVLVTLKQKLNQAEKEKDDLKLKFDKFQTSSKNLTELLARQINNKQGLGYFSLESDSESLSPSCPSDRLQPSGGYNAVPLPITRNFMPPKPDLVFHTALIAVETDHLAFTVQLSTDKPTQDLSHINRPSAPFIEEWVSDSENESETTASQIAPSFVQSTEQVKPLRHSVQPVETSIPAATPNPISPKSNRSGKRKNRKTCFVCKSVDHLIKDCDYHAKKKAQPIPRNYACRGNHNQYASLTHKKLQNHMAFTAVLTQSKPVFNTAVRPVSAAVPKIMVTRPRLAHSPITKSKSPIRRHITHSPSPKTSNSPPKVTTVKAPVVSAAQGMNGKWV</sequence>
<feature type="compositionally biased region" description="Polar residues" evidence="2">
    <location>
        <begin position="230"/>
        <end position="246"/>
    </location>
</feature>
<feature type="region of interest" description="Disordered" evidence="2">
    <location>
        <begin position="222"/>
        <end position="246"/>
    </location>
</feature>
<evidence type="ECO:0000313" key="3">
    <source>
        <dbReference type="EMBL" id="GEU69520.1"/>
    </source>
</evidence>
<organism evidence="3">
    <name type="scientific">Tanacetum cinerariifolium</name>
    <name type="common">Dalmatian daisy</name>
    <name type="synonym">Chrysanthemum cinerariifolium</name>
    <dbReference type="NCBI Taxonomy" id="118510"/>
    <lineage>
        <taxon>Eukaryota</taxon>
        <taxon>Viridiplantae</taxon>
        <taxon>Streptophyta</taxon>
        <taxon>Embryophyta</taxon>
        <taxon>Tracheophyta</taxon>
        <taxon>Spermatophyta</taxon>
        <taxon>Magnoliopsida</taxon>
        <taxon>eudicotyledons</taxon>
        <taxon>Gunneridae</taxon>
        <taxon>Pentapetalae</taxon>
        <taxon>asterids</taxon>
        <taxon>campanulids</taxon>
        <taxon>Asterales</taxon>
        <taxon>Asteraceae</taxon>
        <taxon>Asteroideae</taxon>
        <taxon>Anthemideae</taxon>
        <taxon>Anthemidinae</taxon>
        <taxon>Tanacetum</taxon>
    </lineage>
</organism>
<dbReference type="Gene3D" id="1.10.287.1490">
    <property type="match status" value="1"/>
</dbReference>
<comment type="caution">
    <text evidence="3">The sequence shown here is derived from an EMBL/GenBank/DDBJ whole genome shotgun (WGS) entry which is preliminary data.</text>
</comment>
<feature type="region of interest" description="Disordered" evidence="2">
    <location>
        <begin position="260"/>
        <end position="281"/>
    </location>
</feature>
<reference evidence="3" key="1">
    <citation type="journal article" date="2019" name="Sci. Rep.">
        <title>Draft genome of Tanacetum cinerariifolium, the natural source of mosquito coil.</title>
        <authorList>
            <person name="Yamashiro T."/>
            <person name="Shiraishi A."/>
            <person name="Satake H."/>
            <person name="Nakayama K."/>
        </authorList>
    </citation>
    <scope>NUCLEOTIDE SEQUENCE</scope>
</reference>
<proteinExistence type="predicted"/>
<evidence type="ECO:0000256" key="1">
    <source>
        <dbReference type="SAM" id="Coils"/>
    </source>
</evidence>
<dbReference type="EMBL" id="BKCJ010005950">
    <property type="protein sequence ID" value="GEU69520.1"/>
    <property type="molecule type" value="Genomic_DNA"/>
</dbReference>
<feature type="compositionally biased region" description="Low complexity" evidence="2">
    <location>
        <begin position="386"/>
        <end position="400"/>
    </location>
</feature>
<name>A0A6L2M7B0_TANCI</name>
<dbReference type="AlphaFoldDB" id="A0A6L2M7B0"/>
<feature type="region of interest" description="Disordered" evidence="2">
    <location>
        <begin position="373"/>
        <end position="400"/>
    </location>
</feature>
<evidence type="ECO:0000256" key="2">
    <source>
        <dbReference type="SAM" id="MobiDB-lite"/>
    </source>
</evidence>
<protein>
    <submittedName>
        <fullName evidence="3">Uncharacterized protein</fullName>
    </submittedName>
</protein>
<gene>
    <name evidence="3" type="ORF">Tci_041498</name>
</gene>
<feature type="coiled-coil region" evidence="1">
    <location>
        <begin position="74"/>
        <end position="115"/>
    </location>
</feature>
<accession>A0A6L2M7B0</accession>